<comment type="caution">
    <text evidence="1">The sequence shown here is derived from an EMBL/GenBank/DDBJ whole genome shotgun (WGS) entry which is preliminary data.</text>
</comment>
<dbReference type="PANTHER" id="PTHR38605">
    <property type="entry name" value="ATPASE-RELATED"/>
    <property type="match status" value="1"/>
</dbReference>
<evidence type="ECO:0008006" key="3">
    <source>
        <dbReference type="Google" id="ProtNLM"/>
    </source>
</evidence>
<dbReference type="EMBL" id="BNAO01000002">
    <property type="protein sequence ID" value="GHG64149.1"/>
    <property type="molecule type" value="Genomic_DNA"/>
</dbReference>
<dbReference type="PANTHER" id="PTHR38605:SF1">
    <property type="entry name" value="ATPASE"/>
    <property type="match status" value="1"/>
</dbReference>
<dbReference type="InterPro" id="IPR007413">
    <property type="entry name" value="YcjX-like"/>
</dbReference>
<accession>A0ABQ3KZY4</accession>
<protein>
    <recommendedName>
        <fullName evidence="3">ATPase</fullName>
    </recommendedName>
</protein>
<keyword evidence="2" id="KW-1185">Reference proteome</keyword>
<evidence type="ECO:0000313" key="2">
    <source>
        <dbReference type="Proteomes" id="UP000659697"/>
    </source>
</evidence>
<dbReference type="Pfam" id="PF04317">
    <property type="entry name" value="DUF463"/>
    <property type="match status" value="1"/>
</dbReference>
<dbReference type="PIRSF" id="PIRSF019381">
    <property type="entry name" value="YcjX"/>
    <property type="match status" value="1"/>
</dbReference>
<name>A0ABQ3KZY4_9ALTE</name>
<organism evidence="1 2">
    <name type="scientific">Alishewanella longhuensis</name>
    <dbReference type="NCBI Taxonomy" id="1091037"/>
    <lineage>
        <taxon>Bacteria</taxon>
        <taxon>Pseudomonadati</taxon>
        <taxon>Pseudomonadota</taxon>
        <taxon>Gammaproteobacteria</taxon>
        <taxon>Alteromonadales</taxon>
        <taxon>Alteromonadaceae</taxon>
        <taxon>Alishewanella</taxon>
    </lineage>
</organism>
<proteinExistence type="predicted"/>
<sequence length="461" mass="51888">MSWLDDIQYQGRQLGNRALDRHIRLGVTGLSGAGKTAFITSLIHQLTLGDQPTHLPFFSVVQQGRYLGGRLATMQPLALPRFPYEHNLQYLLQQPPQWPPSTTGWSQLNLTLRYKPGSGMRARLQNHSELQLELVDYPGEWLLDLPMLQQDYQQWSEFCWQLFRQPHRQALSKPFAELLQQTDLNDISELQLQHLTEAYSALLQQFCEHAGTYLHQPGRLLVPGELAGAPMLQLFPLLPEQIVTASPLLQRVTAHYQSYCNYVIKPFYKQHFSRLDRQVVLVDCLSALNAGHAAMQELQQALGLIMQSFRYGPTSLLGRLFKPQITKVLFAASKADHVTPEQHKALTLLLQQLLQQPIKHSHYAAAHSEAMALAAIRASTTGFVEQQGQKYPCISGRELGAIAPVTLFPGDVPASLPDAALFQCHPFQFPALAPLALSMQQPLPHVRMDHALEFLLGDKLQ</sequence>
<dbReference type="RefSeq" id="WP_189430982.1">
    <property type="nucleotide sequence ID" value="NZ_BNAO01000002.1"/>
</dbReference>
<dbReference type="Proteomes" id="UP000659697">
    <property type="component" value="Unassembled WGS sequence"/>
</dbReference>
<reference evidence="2" key="1">
    <citation type="journal article" date="2019" name="Int. J. Syst. Evol. Microbiol.">
        <title>The Global Catalogue of Microorganisms (GCM) 10K type strain sequencing project: providing services to taxonomists for standard genome sequencing and annotation.</title>
        <authorList>
            <consortium name="The Broad Institute Genomics Platform"/>
            <consortium name="The Broad Institute Genome Sequencing Center for Infectious Disease"/>
            <person name="Wu L."/>
            <person name="Ma J."/>
        </authorList>
    </citation>
    <scope>NUCLEOTIDE SEQUENCE [LARGE SCALE GENOMIC DNA]</scope>
    <source>
        <strain evidence="2">CGMCC 1.7003</strain>
    </source>
</reference>
<evidence type="ECO:0000313" key="1">
    <source>
        <dbReference type="EMBL" id="GHG64149.1"/>
    </source>
</evidence>
<gene>
    <name evidence="1" type="ORF">GCM10010919_10510</name>
</gene>